<gene>
    <name evidence="1" type="ORF">CBRE1094_LOCUS19190</name>
</gene>
<organism evidence="1">
    <name type="scientific">Haptolina brevifila</name>
    <dbReference type="NCBI Taxonomy" id="156173"/>
    <lineage>
        <taxon>Eukaryota</taxon>
        <taxon>Haptista</taxon>
        <taxon>Haptophyta</taxon>
        <taxon>Prymnesiophyceae</taxon>
        <taxon>Prymnesiales</taxon>
        <taxon>Prymnesiaceae</taxon>
        <taxon>Haptolina</taxon>
    </lineage>
</organism>
<sequence length="136" mass="15402">MSAWTGAEGVESGVGKNFRPIPWLSFVERKPEPLGAEIKVVADGAMGAFLGLELQEGAEAHELHKWHDEYGHTTAVSLRLLEPWFKGPRDPERPWFKGPEQRTRAYYGDSWFMGVNAAKAIFMESKKVIYPCPRIR</sequence>
<reference evidence="1" key="1">
    <citation type="submission" date="2021-01" db="EMBL/GenBank/DDBJ databases">
        <authorList>
            <person name="Corre E."/>
            <person name="Pelletier E."/>
            <person name="Niang G."/>
            <person name="Scheremetjew M."/>
            <person name="Finn R."/>
            <person name="Kale V."/>
            <person name="Holt S."/>
            <person name="Cochrane G."/>
            <person name="Meng A."/>
            <person name="Brown T."/>
            <person name="Cohen L."/>
        </authorList>
    </citation>
    <scope>NUCLEOTIDE SEQUENCE</scope>
    <source>
        <strain evidence="1">UTEX LB 985</strain>
    </source>
</reference>
<dbReference type="AlphaFoldDB" id="A0A7S2DP88"/>
<protein>
    <submittedName>
        <fullName evidence="1">Uncharacterized protein</fullName>
    </submittedName>
</protein>
<dbReference type="EMBL" id="HBGU01035081">
    <property type="protein sequence ID" value="CAD9459741.1"/>
    <property type="molecule type" value="Transcribed_RNA"/>
</dbReference>
<evidence type="ECO:0000313" key="1">
    <source>
        <dbReference type="EMBL" id="CAD9459741.1"/>
    </source>
</evidence>
<name>A0A7S2DP88_9EUKA</name>
<accession>A0A7S2DP88</accession>
<proteinExistence type="predicted"/>